<dbReference type="STRING" id="1884261.A0A5C3QR38"/>
<dbReference type="OrthoDB" id="10252740at2759"/>
<dbReference type="PANTHER" id="PTHR22891">
    <property type="entry name" value="EUKARYOTIC TRANSLATION INITIATION FACTOR 2C"/>
    <property type="match status" value="1"/>
</dbReference>
<dbReference type="EMBL" id="ML178819">
    <property type="protein sequence ID" value="TFL03838.1"/>
    <property type="molecule type" value="Genomic_DNA"/>
</dbReference>
<organism evidence="2 3">
    <name type="scientific">Pterulicium gracile</name>
    <dbReference type="NCBI Taxonomy" id="1884261"/>
    <lineage>
        <taxon>Eukaryota</taxon>
        <taxon>Fungi</taxon>
        <taxon>Dikarya</taxon>
        <taxon>Basidiomycota</taxon>
        <taxon>Agaricomycotina</taxon>
        <taxon>Agaricomycetes</taxon>
        <taxon>Agaricomycetidae</taxon>
        <taxon>Agaricales</taxon>
        <taxon>Pleurotineae</taxon>
        <taxon>Pterulaceae</taxon>
        <taxon>Pterulicium</taxon>
    </lineage>
</organism>
<dbReference type="PROSITE" id="PS50822">
    <property type="entry name" value="PIWI"/>
    <property type="match status" value="1"/>
</dbReference>
<accession>A0A5C3QR38</accession>
<feature type="domain" description="Piwi" evidence="1">
    <location>
        <begin position="160"/>
        <end position="231"/>
    </location>
</feature>
<dbReference type="Proteomes" id="UP000305067">
    <property type="component" value="Unassembled WGS sequence"/>
</dbReference>
<dbReference type="InterPro" id="IPR012337">
    <property type="entry name" value="RNaseH-like_sf"/>
</dbReference>
<dbReference type="InterPro" id="IPR036397">
    <property type="entry name" value="RNaseH_sf"/>
</dbReference>
<dbReference type="Gene3D" id="3.30.420.10">
    <property type="entry name" value="Ribonuclease H-like superfamily/Ribonuclease H"/>
    <property type="match status" value="1"/>
</dbReference>
<dbReference type="SUPFAM" id="SSF53098">
    <property type="entry name" value="Ribonuclease H-like"/>
    <property type="match status" value="1"/>
</dbReference>
<dbReference type="AlphaFoldDB" id="A0A5C3QR38"/>
<sequence>MKDRNQSRQFYQPGELKGWITINYDSMHVTDEKRDAWVEELQRCCSSLGMSTLHSPLLLNSQAPQKALKDMRGDEQFAEKLPGYPPQLILVILAEGAADVRVAVKIFGDAHLGVLTQCVRNTRKGLKMDNQDRSEADGSGNCLAGSVTGESLAPKNSREFFLLSHSGIQGTSRPSHYIVIHDDIFWASPDELKHFSYGLCHVYAKATQSVSIPTPIYYAHHACTRALILFEDPKSTVTDTEGEFDLADWRRWFLGAKEQNNPLFFL</sequence>
<evidence type="ECO:0000313" key="3">
    <source>
        <dbReference type="Proteomes" id="UP000305067"/>
    </source>
</evidence>
<protein>
    <submittedName>
        <fullName evidence="2">Piwi domain-containing protein</fullName>
    </submittedName>
</protein>
<keyword evidence="3" id="KW-1185">Reference proteome</keyword>
<dbReference type="InterPro" id="IPR003165">
    <property type="entry name" value="Piwi"/>
</dbReference>
<evidence type="ECO:0000259" key="1">
    <source>
        <dbReference type="PROSITE" id="PS50822"/>
    </source>
</evidence>
<reference evidence="2 3" key="1">
    <citation type="journal article" date="2019" name="Nat. Ecol. Evol.">
        <title>Megaphylogeny resolves global patterns of mushroom evolution.</title>
        <authorList>
            <person name="Varga T."/>
            <person name="Krizsan K."/>
            <person name="Foldi C."/>
            <person name="Dima B."/>
            <person name="Sanchez-Garcia M."/>
            <person name="Sanchez-Ramirez S."/>
            <person name="Szollosi G.J."/>
            <person name="Szarkandi J.G."/>
            <person name="Papp V."/>
            <person name="Albert L."/>
            <person name="Andreopoulos W."/>
            <person name="Angelini C."/>
            <person name="Antonin V."/>
            <person name="Barry K.W."/>
            <person name="Bougher N.L."/>
            <person name="Buchanan P."/>
            <person name="Buyck B."/>
            <person name="Bense V."/>
            <person name="Catcheside P."/>
            <person name="Chovatia M."/>
            <person name="Cooper J."/>
            <person name="Damon W."/>
            <person name="Desjardin D."/>
            <person name="Finy P."/>
            <person name="Geml J."/>
            <person name="Haridas S."/>
            <person name="Hughes K."/>
            <person name="Justo A."/>
            <person name="Karasinski D."/>
            <person name="Kautmanova I."/>
            <person name="Kiss B."/>
            <person name="Kocsube S."/>
            <person name="Kotiranta H."/>
            <person name="LaButti K.M."/>
            <person name="Lechner B.E."/>
            <person name="Liimatainen K."/>
            <person name="Lipzen A."/>
            <person name="Lukacs Z."/>
            <person name="Mihaltcheva S."/>
            <person name="Morgado L.N."/>
            <person name="Niskanen T."/>
            <person name="Noordeloos M.E."/>
            <person name="Ohm R.A."/>
            <person name="Ortiz-Santana B."/>
            <person name="Ovrebo C."/>
            <person name="Racz N."/>
            <person name="Riley R."/>
            <person name="Savchenko A."/>
            <person name="Shiryaev A."/>
            <person name="Soop K."/>
            <person name="Spirin V."/>
            <person name="Szebenyi C."/>
            <person name="Tomsovsky M."/>
            <person name="Tulloss R.E."/>
            <person name="Uehling J."/>
            <person name="Grigoriev I.V."/>
            <person name="Vagvolgyi C."/>
            <person name="Papp T."/>
            <person name="Martin F.M."/>
            <person name="Miettinen O."/>
            <person name="Hibbett D.S."/>
            <person name="Nagy L.G."/>
        </authorList>
    </citation>
    <scope>NUCLEOTIDE SEQUENCE [LARGE SCALE GENOMIC DNA]</scope>
    <source>
        <strain evidence="2 3">CBS 309.79</strain>
    </source>
</reference>
<dbReference type="Pfam" id="PF02171">
    <property type="entry name" value="Piwi"/>
    <property type="match status" value="1"/>
</dbReference>
<dbReference type="GO" id="GO:0003676">
    <property type="term" value="F:nucleic acid binding"/>
    <property type="evidence" value="ECO:0007669"/>
    <property type="project" value="InterPro"/>
</dbReference>
<evidence type="ECO:0000313" key="2">
    <source>
        <dbReference type="EMBL" id="TFL03838.1"/>
    </source>
</evidence>
<name>A0A5C3QR38_9AGAR</name>
<dbReference type="SMART" id="SM00950">
    <property type="entry name" value="Piwi"/>
    <property type="match status" value="1"/>
</dbReference>
<dbReference type="Gene3D" id="3.40.50.2300">
    <property type="match status" value="1"/>
</dbReference>
<gene>
    <name evidence="2" type="ORF">BDV98DRAFT_590724</name>
</gene>
<proteinExistence type="predicted"/>